<dbReference type="EMBL" id="ML732524">
    <property type="protein sequence ID" value="KAB8067236.1"/>
    <property type="molecule type" value="Genomic_DNA"/>
</dbReference>
<evidence type="ECO:0008006" key="3">
    <source>
        <dbReference type="Google" id="ProtNLM"/>
    </source>
</evidence>
<accession>A0A5N5WG23</accession>
<dbReference type="InterPro" id="IPR036396">
    <property type="entry name" value="Cyt_P450_sf"/>
</dbReference>
<dbReference type="GO" id="GO:0004497">
    <property type="term" value="F:monooxygenase activity"/>
    <property type="evidence" value="ECO:0007669"/>
    <property type="project" value="InterPro"/>
</dbReference>
<evidence type="ECO:0000313" key="1">
    <source>
        <dbReference type="EMBL" id="KAB8067236.1"/>
    </source>
</evidence>
<organism evidence="1 2">
    <name type="scientific">Aspergillus leporis</name>
    <dbReference type="NCBI Taxonomy" id="41062"/>
    <lineage>
        <taxon>Eukaryota</taxon>
        <taxon>Fungi</taxon>
        <taxon>Dikarya</taxon>
        <taxon>Ascomycota</taxon>
        <taxon>Pezizomycotina</taxon>
        <taxon>Eurotiomycetes</taxon>
        <taxon>Eurotiomycetidae</taxon>
        <taxon>Eurotiales</taxon>
        <taxon>Aspergillaceae</taxon>
        <taxon>Aspergillus</taxon>
        <taxon>Aspergillus subgen. Circumdati</taxon>
    </lineage>
</organism>
<sequence length="125" mass="14548">MDYFKAVDLPLPPHFVSALSRPTVLYSRKKSKDLADIPGPSGWPLIGIGLDLPARPRELLNSWATQFGDTFKVRVGWYNWVFFNHPDAVNEVFDRQLIQSLNYESLAVRMLIQYRRLSRKKELKK</sequence>
<dbReference type="GO" id="GO:0020037">
    <property type="term" value="F:heme binding"/>
    <property type="evidence" value="ECO:0007669"/>
    <property type="project" value="InterPro"/>
</dbReference>
<protein>
    <recommendedName>
        <fullName evidence="3">Cytochrome P450</fullName>
    </recommendedName>
</protein>
<dbReference type="Gene3D" id="1.10.630.10">
    <property type="entry name" value="Cytochrome P450"/>
    <property type="match status" value="1"/>
</dbReference>
<name>A0A5N5WG23_9EURO</name>
<dbReference type="InterPro" id="IPR001128">
    <property type="entry name" value="Cyt_P450"/>
</dbReference>
<dbReference type="AlphaFoldDB" id="A0A5N5WG23"/>
<dbReference type="Pfam" id="PF00067">
    <property type="entry name" value="p450"/>
    <property type="match status" value="1"/>
</dbReference>
<proteinExistence type="predicted"/>
<dbReference type="SUPFAM" id="SSF48264">
    <property type="entry name" value="Cytochrome P450"/>
    <property type="match status" value="1"/>
</dbReference>
<keyword evidence="2" id="KW-1185">Reference proteome</keyword>
<dbReference type="OrthoDB" id="1103324at2759"/>
<dbReference type="GO" id="GO:0005506">
    <property type="term" value="F:iron ion binding"/>
    <property type="evidence" value="ECO:0007669"/>
    <property type="project" value="InterPro"/>
</dbReference>
<dbReference type="GO" id="GO:0016705">
    <property type="term" value="F:oxidoreductase activity, acting on paired donors, with incorporation or reduction of molecular oxygen"/>
    <property type="evidence" value="ECO:0007669"/>
    <property type="project" value="InterPro"/>
</dbReference>
<gene>
    <name evidence="1" type="ORF">BDV29DRAFT_163579</name>
</gene>
<reference evidence="1 2" key="1">
    <citation type="submission" date="2019-04" db="EMBL/GenBank/DDBJ databases">
        <title>Friends and foes A comparative genomics study of 23 Aspergillus species from section Flavi.</title>
        <authorList>
            <consortium name="DOE Joint Genome Institute"/>
            <person name="Kjaerbolling I."/>
            <person name="Vesth T."/>
            <person name="Frisvad J.C."/>
            <person name="Nybo J.L."/>
            <person name="Theobald S."/>
            <person name="Kildgaard S."/>
            <person name="Isbrandt T."/>
            <person name="Kuo A."/>
            <person name="Sato A."/>
            <person name="Lyhne E.K."/>
            <person name="Kogle M.E."/>
            <person name="Wiebenga A."/>
            <person name="Kun R.S."/>
            <person name="Lubbers R.J."/>
            <person name="Makela M.R."/>
            <person name="Barry K."/>
            <person name="Chovatia M."/>
            <person name="Clum A."/>
            <person name="Daum C."/>
            <person name="Haridas S."/>
            <person name="He G."/>
            <person name="LaButti K."/>
            <person name="Lipzen A."/>
            <person name="Mondo S."/>
            <person name="Riley R."/>
            <person name="Salamov A."/>
            <person name="Simmons B.A."/>
            <person name="Magnuson J.K."/>
            <person name="Henrissat B."/>
            <person name="Mortensen U.H."/>
            <person name="Larsen T.O."/>
            <person name="Devries R.P."/>
            <person name="Grigoriev I.V."/>
            <person name="Machida M."/>
            <person name="Baker S.E."/>
            <person name="Andersen M.R."/>
        </authorList>
    </citation>
    <scope>NUCLEOTIDE SEQUENCE [LARGE SCALE GENOMIC DNA]</scope>
    <source>
        <strain evidence="1 2">CBS 151.66</strain>
    </source>
</reference>
<dbReference type="Proteomes" id="UP000326565">
    <property type="component" value="Unassembled WGS sequence"/>
</dbReference>
<evidence type="ECO:0000313" key="2">
    <source>
        <dbReference type="Proteomes" id="UP000326565"/>
    </source>
</evidence>